<keyword evidence="3 4" id="KW-0620">Polyamine biosynthesis</keyword>
<comment type="pathway">
    <text evidence="4">Amine and polyamine biosynthesis; spermidine biosynthesis; spermidine from putrescine: step 1/1.</text>
</comment>
<feature type="binding site" evidence="4">
    <location>
        <position position="301"/>
    </location>
    <ligand>
        <name>spermidine</name>
        <dbReference type="ChEBI" id="CHEBI:57834"/>
    </ligand>
</feature>
<feature type="binding site" evidence="4">
    <location>
        <position position="267"/>
    </location>
    <ligand>
        <name>S-methyl-5'-thioadenosine</name>
        <dbReference type="ChEBI" id="CHEBI:17509"/>
    </ligand>
</feature>
<feature type="transmembrane region" description="Helical" evidence="4">
    <location>
        <begin position="65"/>
        <end position="84"/>
    </location>
</feature>
<dbReference type="PANTHER" id="PTHR43317">
    <property type="entry name" value="THERMOSPERMINE SYNTHASE ACAULIS5"/>
    <property type="match status" value="1"/>
</dbReference>
<comment type="function">
    <text evidence="4">Catalyzes the irreversible transfer of a propylamine group from the amino donor S-adenosylmethioninamine (decarboxy-AdoMet) to putrescine (1,4-diaminobutane) to yield spermidine.</text>
</comment>
<comment type="caution">
    <text evidence="8">The sequence shown here is derived from an EMBL/GenBank/DDBJ whole genome shotgun (WGS) entry which is preliminary data.</text>
</comment>
<feature type="transmembrane region" description="Helical" evidence="4">
    <location>
        <begin position="126"/>
        <end position="149"/>
    </location>
</feature>
<dbReference type="InterPro" id="IPR029063">
    <property type="entry name" value="SAM-dependent_MTases_sf"/>
</dbReference>
<dbReference type="GO" id="GO:0005886">
    <property type="term" value="C:plasma membrane"/>
    <property type="evidence" value="ECO:0007669"/>
    <property type="project" value="UniProtKB-SubCell"/>
</dbReference>
<evidence type="ECO:0000256" key="1">
    <source>
        <dbReference type="ARBA" id="ARBA00007867"/>
    </source>
</evidence>
<dbReference type="AlphaFoldDB" id="H5TQ91"/>
<evidence type="ECO:0000256" key="2">
    <source>
        <dbReference type="ARBA" id="ARBA00022679"/>
    </source>
</evidence>
<dbReference type="HAMAP" id="MF_00198">
    <property type="entry name" value="Spermidine_synth"/>
    <property type="match status" value="1"/>
</dbReference>
<comment type="subunit">
    <text evidence="4">Homodimer or homotetramer.</text>
</comment>
<evidence type="ECO:0000259" key="7">
    <source>
        <dbReference type="PROSITE" id="PS51006"/>
    </source>
</evidence>
<dbReference type="GO" id="GO:0004766">
    <property type="term" value="F:spermidine synthase activity"/>
    <property type="evidence" value="ECO:0007669"/>
    <property type="project" value="UniProtKB-UniRule"/>
</dbReference>
<feature type="transmembrane region" description="Helical" evidence="4">
    <location>
        <begin position="193"/>
        <end position="212"/>
    </location>
</feature>
<dbReference type="InterPro" id="IPR030374">
    <property type="entry name" value="PABS"/>
</dbReference>
<evidence type="ECO:0000256" key="5">
    <source>
        <dbReference type="PROSITE-ProRule" id="PRU00354"/>
    </source>
</evidence>
<evidence type="ECO:0000256" key="4">
    <source>
        <dbReference type="HAMAP-Rule" id="MF_00198"/>
    </source>
</evidence>
<comment type="caution">
    <text evidence="4">Lacks conserved residue(s) required for the propagation of feature annotation.</text>
</comment>
<keyword evidence="4" id="KW-0745">Spermidine biosynthesis</keyword>
<gene>
    <name evidence="4 8" type="primary">speE</name>
    <name evidence="8" type="ORF">GOOTI_175_00030</name>
</gene>
<name>H5TQ91_GORO1</name>
<dbReference type="SUPFAM" id="SSF53335">
    <property type="entry name" value="S-adenosyl-L-methionine-dependent methyltransferases"/>
    <property type="match status" value="1"/>
</dbReference>
<protein>
    <recommendedName>
        <fullName evidence="4">Polyamine aminopropyltransferase</fullName>
    </recommendedName>
    <alternativeName>
        <fullName evidence="4">Putrescine aminopropyltransferase</fullName>
        <shortName evidence="4">PAPT</shortName>
    </alternativeName>
    <alternativeName>
        <fullName evidence="4">Spermidine synthase</fullName>
        <shortName evidence="4">SPDS</shortName>
        <shortName evidence="4">SPDSY</shortName>
        <ecNumber evidence="4">2.5.1.16</ecNumber>
    </alternativeName>
</protein>
<dbReference type="STRING" id="1108044.GOOTI_175_00030"/>
<dbReference type="NCBIfam" id="NF002956">
    <property type="entry name" value="PRK03612.1"/>
    <property type="match status" value="1"/>
</dbReference>
<evidence type="ECO:0000313" key="8">
    <source>
        <dbReference type="EMBL" id="GAB35649.1"/>
    </source>
</evidence>
<dbReference type="InterPro" id="IPR001045">
    <property type="entry name" value="Spermi_synthase"/>
</dbReference>
<evidence type="ECO:0000313" key="9">
    <source>
        <dbReference type="Proteomes" id="UP000005038"/>
    </source>
</evidence>
<dbReference type="Proteomes" id="UP000005038">
    <property type="component" value="Unassembled WGS sequence"/>
</dbReference>
<comment type="similarity">
    <text evidence="1 4">Belongs to the spermidine/spermine synthase family.</text>
</comment>
<reference evidence="8" key="1">
    <citation type="submission" date="2012-02" db="EMBL/GenBank/DDBJ databases">
        <title>Whole genome shotgun sequence of Gordonia otitidis NBRC 100426.</title>
        <authorList>
            <person name="Yoshida I."/>
            <person name="Hosoyama A."/>
            <person name="Tsuchikane K."/>
            <person name="Katsumata H."/>
            <person name="Yamazaki S."/>
            <person name="Fujita N."/>
        </authorList>
    </citation>
    <scope>NUCLEOTIDE SEQUENCE [LARGE SCALE GENOMIC DNA]</scope>
    <source>
        <strain evidence="8">NBRC 100426</strain>
    </source>
</reference>
<feature type="transmembrane region" description="Helical" evidence="4">
    <location>
        <begin position="219"/>
        <end position="242"/>
    </location>
</feature>
<feature type="binding site" evidence="4">
    <location>
        <position position="335"/>
    </location>
    <ligand>
        <name>spermidine</name>
        <dbReference type="ChEBI" id="CHEBI:57834"/>
    </ligand>
</feature>
<feature type="active site" description="Proton acceptor" evidence="4 5">
    <location>
        <position position="406"/>
    </location>
</feature>
<feature type="compositionally biased region" description="Basic and acidic residues" evidence="6">
    <location>
        <begin position="10"/>
        <end position="21"/>
    </location>
</feature>
<dbReference type="CDD" id="cd02440">
    <property type="entry name" value="AdoMet_MTases"/>
    <property type="match status" value="1"/>
</dbReference>
<keyword evidence="9" id="KW-1185">Reference proteome</keyword>
<dbReference type="PROSITE" id="PS01330">
    <property type="entry name" value="PABS_1"/>
    <property type="match status" value="1"/>
</dbReference>
<evidence type="ECO:0000256" key="6">
    <source>
        <dbReference type="SAM" id="MobiDB-lite"/>
    </source>
</evidence>
<feature type="transmembrane region" description="Helical" evidence="4">
    <location>
        <begin position="33"/>
        <end position="59"/>
    </location>
</feature>
<feature type="domain" description="PABS" evidence="7">
    <location>
        <begin position="237"/>
        <end position="485"/>
    </location>
</feature>
<dbReference type="Pfam" id="PF01564">
    <property type="entry name" value="Spermine_synth"/>
    <property type="match status" value="1"/>
</dbReference>
<dbReference type="Gene3D" id="3.40.50.150">
    <property type="entry name" value="Vaccinia Virus protein VP39"/>
    <property type="match status" value="1"/>
</dbReference>
<dbReference type="SUPFAM" id="SSF103473">
    <property type="entry name" value="MFS general substrate transporter"/>
    <property type="match status" value="1"/>
</dbReference>
<comment type="catalytic activity">
    <reaction evidence="4">
        <text>S-adenosyl 3-(methylsulfanyl)propylamine + putrescine = S-methyl-5'-thioadenosine + spermidine + H(+)</text>
        <dbReference type="Rhea" id="RHEA:12721"/>
        <dbReference type="ChEBI" id="CHEBI:15378"/>
        <dbReference type="ChEBI" id="CHEBI:17509"/>
        <dbReference type="ChEBI" id="CHEBI:57443"/>
        <dbReference type="ChEBI" id="CHEBI:57834"/>
        <dbReference type="ChEBI" id="CHEBI:326268"/>
        <dbReference type="EC" id="2.5.1.16"/>
    </reaction>
</comment>
<dbReference type="EC" id="2.5.1.16" evidence="4"/>
<sequence>MTLADSGIDPADRSEPNADRDAAPRSRLARVGLLAVVFVCAACGLVYELALVSLGSYLIGNTATQASIVLAVMVFAMGIGSLTAKPLQKHAVTAFAAIELALALLGGLSVLALYAAFAYVSLYTQALVVVAFVLGLLIGAEIPLLMVMLQRIRKQEAGSAVADLFAADYIGALIGGLCFPFVLLPVFGQLRGAIVVGLVNAVAGCFLVFVMFRKSLTRIGFAALGVAAVAVIAVLIATLVYADRFEVTARQAMYRDPIVAAERTQYQDIVITERRVGSGRDTRLYLNGDLQFASSDEYRYHEALVHPAMADAAALNTGAAGERSPLSVLILGGGDGLALREVLRYPDARPTLVELDPEMIRLARTDARLADLNRGSMNDPRAHVVTADAFTWLRHQHDRFDVIIVDMPDADESATAKLYSTEFYSLVRAHSAPGGRIVVQAGSPYFAPKSYWCIGSTLRSAGLLVTPYHVDVPSFGDWGFFLAASEGVPPRLHVTPPGPMRFLSEPELTAAAVFPLDRPPLDMPPSTLMDPRILRYAQGEWATY</sequence>
<dbReference type="InterPro" id="IPR036259">
    <property type="entry name" value="MFS_trans_sf"/>
</dbReference>
<feature type="region of interest" description="Disordered" evidence="6">
    <location>
        <begin position="1"/>
        <end position="21"/>
    </location>
</feature>
<dbReference type="GO" id="GO:0008295">
    <property type="term" value="P:spermidine biosynthetic process"/>
    <property type="evidence" value="ECO:0007669"/>
    <property type="project" value="UniProtKB-UniRule"/>
</dbReference>
<dbReference type="PROSITE" id="PS51006">
    <property type="entry name" value="PABS_2"/>
    <property type="match status" value="1"/>
</dbReference>
<dbReference type="UniPathway" id="UPA00248">
    <property type="reaction ID" value="UER00314"/>
</dbReference>
<keyword evidence="4" id="KW-1133">Transmembrane helix</keyword>
<feature type="binding site" evidence="4">
    <location>
        <begin position="388"/>
        <end position="389"/>
    </location>
    <ligand>
        <name>S-methyl-5'-thioadenosine</name>
        <dbReference type="ChEBI" id="CHEBI:17509"/>
    </ligand>
</feature>
<evidence type="ECO:0000256" key="3">
    <source>
        <dbReference type="ARBA" id="ARBA00023115"/>
    </source>
</evidence>
<dbReference type="RefSeq" id="WP_007239860.1">
    <property type="nucleotide sequence ID" value="NZ_BAFB01000175.1"/>
</dbReference>
<dbReference type="NCBIfam" id="NF037959">
    <property type="entry name" value="MFS_SpdSyn"/>
    <property type="match status" value="1"/>
</dbReference>
<feature type="transmembrane region" description="Helical" evidence="4">
    <location>
        <begin position="96"/>
        <end position="120"/>
    </location>
</feature>
<dbReference type="PANTHER" id="PTHR43317:SF1">
    <property type="entry name" value="THERMOSPERMINE SYNTHASE ACAULIS5"/>
    <property type="match status" value="1"/>
</dbReference>
<proteinExistence type="inferred from homology"/>
<dbReference type="GO" id="GO:0010487">
    <property type="term" value="F:thermospermine synthase activity"/>
    <property type="evidence" value="ECO:0007669"/>
    <property type="project" value="UniProtKB-ARBA"/>
</dbReference>
<keyword evidence="2 4" id="KW-0808">Transferase</keyword>
<keyword evidence="4" id="KW-0812">Transmembrane</keyword>
<keyword evidence="4" id="KW-1003">Cell membrane</keyword>
<keyword evidence="4" id="KW-0472">Membrane</keyword>
<organism evidence="8 9">
    <name type="scientific">Gordonia otitidis (strain DSM 44809 / CCUG 52243 / JCM 12355 / NBRC 100426 / IFM 10032)</name>
    <dbReference type="NCBI Taxonomy" id="1108044"/>
    <lineage>
        <taxon>Bacteria</taxon>
        <taxon>Bacillati</taxon>
        <taxon>Actinomycetota</taxon>
        <taxon>Actinomycetes</taxon>
        <taxon>Mycobacteriales</taxon>
        <taxon>Gordoniaceae</taxon>
        <taxon>Gordonia</taxon>
    </lineage>
</organism>
<dbReference type="InterPro" id="IPR030373">
    <property type="entry name" value="PABS_CS"/>
</dbReference>
<accession>H5TQ91</accession>
<comment type="subcellular location">
    <subcellularLocation>
        <location evidence="4">Cell membrane</location>
        <topology evidence="4">Multi-pass membrane protein</topology>
    </subcellularLocation>
</comment>
<feature type="binding site" evidence="4">
    <location>
        <position position="354"/>
    </location>
    <ligand>
        <name>S-methyl-5'-thioadenosine</name>
        <dbReference type="ChEBI" id="CHEBI:17509"/>
    </ligand>
</feature>
<feature type="transmembrane region" description="Helical" evidence="4">
    <location>
        <begin position="161"/>
        <end position="187"/>
    </location>
</feature>
<dbReference type="EMBL" id="BAFB01000175">
    <property type="protein sequence ID" value="GAB35649.1"/>
    <property type="molecule type" value="Genomic_DNA"/>
</dbReference>